<organism evidence="10 11">
    <name type="scientific">Halomonas koreensis</name>
    <dbReference type="NCBI Taxonomy" id="245385"/>
    <lineage>
        <taxon>Bacteria</taxon>
        <taxon>Pseudomonadati</taxon>
        <taxon>Pseudomonadota</taxon>
        <taxon>Gammaproteobacteria</taxon>
        <taxon>Oceanospirillales</taxon>
        <taxon>Halomonadaceae</taxon>
        <taxon>Halomonas</taxon>
    </lineage>
</organism>
<keyword evidence="3 8" id="KW-0732">Signal</keyword>
<evidence type="ECO:0000256" key="8">
    <source>
        <dbReference type="SAM" id="SignalP"/>
    </source>
</evidence>
<evidence type="ECO:0000256" key="4">
    <source>
        <dbReference type="ARBA" id="ARBA00022764"/>
    </source>
</evidence>
<evidence type="ECO:0000256" key="5">
    <source>
        <dbReference type="ARBA" id="ARBA00023157"/>
    </source>
</evidence>
<dbReference type="SUPFAM" id="SSF52833">
    <property type="entry name" value="Thioredoxin-like"/>
    <property type="match status" value="1"/>
</dbReference>
<dbReference type="Proteomes" id="UP001264519">
    <property type="component" value="Unassembled WGS sequence"/>
</dbReference>
<evidence type="ECO:0000256" key="7">
    <source>
        <dbReference type="PIRNR" id="PIRNR001488"/>
    </source>
</evidence>
<sequence>MFKSLIVAVAGLGLSTLASAASLVEGQHYTTLDEPVPTQVADDRIEVTEAFWYGCPHCYALEDTLNAWVDGLPEDVAFQRLPATMGGAWNRHAALFYAAEALGIRERIHDDVFHAIHEKGAELTADGDIAAFFADYGVAEDEAREALNAFGVKSQVNQAHARMRNMRLMGVPALIVDGRYVVTPSSAGSLDNMPQVAEALVAKVREDRAN</sequence>
<evidence type="ECO:0000256" key="2">
    <source>
        <dbReference type="ARBA" id="ARBA00005791"/>
    </source>
</evidence>
<dbReference type="PANTHER" id="PTHR35891:SF2">
    <property type="entry name" value="THIOL:DISULFIDE INTERCHANGE PROTEIN DSBA"/>
    <property type="match status" value="1"/>
</dbReference>
<feature type="domain" description="Thioredoxin" evidence="9">
    <location>
        <begin position="10"/>
        <end position="152"/>
    </location>
</feature>
<dbReference type="InterPro" id="IPR013766">
    <property type="entry name" value="Thioredoxin_domain"/>
</dbReference>
<keyword evidence="11" id="KW-1185">Reference proteome</keyword>
<evidence type="ECO:0000259" key="9">
    <source>
        <dbReference type="PROSITE" id="PS51352"/>
    </source>
</evidence>
<dbReference type="Gene3D" id="3.40.30.10">
    <property type="entry name" value="Glutaredoxin"/>
    <property type="match status" value="1"/>
</dbReference>
<dbReference type="RefSeq" id="WP_309651984.1">
    <property type="nucleotide sequence ID" value="NZ_JARWAK010000004.1"/>
</dbReference>
<keyword evidence="6" id="KW-0676">Redox-active center</keyword>
<feature type="signal peptide" evidence="8">
    <location>
        <begin position="1"/>
        <end position="20"/>
    </location>
</feature>
<dbReference type="EMBL" id="JARWAK010000004">
    <property type="protein sequence ID" value="MDR5866382.1"/>
    <property type="molecule type" value="Genomic_DNA"/>
</dbReference>
<dbReference type="PROSITE" id="PS51352">
    <property type="entry name" value="THIOREDOXIN_2"/>
    <property type="match status" value="1"/>
</dbReference>
<dbReference type="CDD" id="cd03019">
    <property type="entry name" value="DsbA_DsbA"/>
    <property type="match status" value="1"/>
</dbReference>
<dbReference type="Pfam" id="PF01323">
    <property type="entry name" value="DSBA"/>
    <property type="match status" value="1"/>
</dbReference>
<evidence type="ECO:0000256" key="1">
    <source>
        <dbReference type="ARBA" id="ARBA00004418"/>
    </source>
</evidence>
<keyword evidence="5 7" id="KW-1015">Disulfide bond</keyword>
<proteinExistence type="inferred from homology"/>
<evidence type="ECO:0000313" key="11">
    <source>
        <dbReference type="Proteomes" id="UP001264519"/>
    </source>
</evidence>
<protein>
    <recommendedName>
        <fullName evidence="7">Thiol:disulfide interchange protein</fullName>
    </recommendedName>
</protein>
<dbReference type="InterPro" id="IPR023205">
    <property type="entry name" value="DsbA/DsbL"/>
</dbReference>
<feature type="chain" id="PRO_5045924297" description="Thiol:disulfide interchange protein" evidence="8">
    <location>
        <begin position="21"/>
        <end position="210"/>
    </location>
</feature>
<dbReference type="InterPro" id="IPR001853">
    <property type="entry name" value="DSBA-like_thioredoxin_dom"/>
</dbReference>
<comment type="subcellular location">
    <subcellularLocation>
        <location evidence="1 7">Periplasm</location>
    </subcellularLocation>
</comment>
<accession>A0ABU1G1M9</accession>
<reference evidence="10 11" key="1">
    <citation type="submission" date="2023-04" db="EMBL/GenBank/DDBJ databases">
        <title>A long-awaited taxogenomic arrangement of the family Halomonadaceae.</title>
        <authorList>
            <person name="De La Haba R."/>
            <person name="Chuvochina M."/>
            <person name="Wittouck S."/>
            <person name="Arahal D.R."/>
            <person name="Sanchez-Porro C."/>
            <person name="Hugenholtz P."/>
            <person name="Ventosa A."/>
        </authorList>
    </citation>
    <scope>NUCLEOTIDE SEQUENCE [LARGE SCALE GENOMIC DNA]</scope>
    <source>
        <strain evidence="10 11">DSM 23530</strain>
    </source>
</reference>
<dbReference type="PIRSF" id="PIRSF001488">
    <property type="entry name" value="Tdi_protein"/>
    <property type="match status" value="1"/>
</dbReference>
<dbReference type="InterPro" id="IPR036249">
    <property type="entry name" value="Thioredoxin-like_sf"/>
</dbReference>
<name>A0ABU1G1M9_9GAMM</name>
<gene>
    <name evidence="10" type="ORF">QC818_06245</name>
</gene>
<comment type="similarity">
    <text evidence="2">Belongs to the thioredoxin family. DsbA subfamily.</text>
</comment>
<comment type="caution">
    <text evidence="10">The sequence shown here is derived from an EMBL/GenBank/DDBJ whole genome shotgun (WGS) entry which is preliminary data.</text>
</comment>
<evidence type="ECO:0000256" key="6">
    <source>
        <dbReference type="ARBA" id="ARBA00023284"/>
    </source>
</evidence>
<keyword evidence="4 7" id="KW-0574">Periplasm</keyword>
<dbReference type="InterPro" id="IPR050824">
    <property type="entry name" value="Thiol_disulfide_DsbA"/>
</dbReference>
<evidence type="ECO:0000313" key="10">
    <source>
        <dbReference type="EMBL" id="MDR5866382.1"/>
    </source>
</evidence>
<evidence type="ECO:0000256" key="3">
    <source>
        <dbReference type="ARBA" id="ARBA00022729"/>
    </source>
</evidence>
<dbReference type="PANTHER" id="PTHR35891">
    <property type="entry name" value="THIOL:DISULFIDE INTERCHANGE PROTEIN DSBA"/>
    <property type="match status" value="1"/>
</dbReference>